<keyword evidence="3" id="KW-1185">Reference proteome</keyword>
<feature type="region of interest" description="Disordered" evidence="1">
    <location>
        <begin position="300"/>
        <end position="382"/>
    </location>
</feature>
<evidence type="ECO:0000313" key="3">
    <source>
        <dbReference type="Proteomes" id="UP000027265"/>
    </source>
</evidence>
<protein>
    <submittedName>
        <fullName evidence="2">Uncharacterized protein</fullName>
    </submittedName>
</protein>
<name>A0A067QDL1_9AGAM</name>
<sequence length="505" mass="57681">MPFGPYLEQDLLSEVCKSTPTEVLKLECLMMEQQGRPTGLTETESLNPDNRRPSRIRGILTIHYLSWLSVSGRKRLEADVRKRDCTEGGRHESGLTLQSIYGDAKGRRHVSGMKIRVIVQGEQALPALFLTSDLAQEGLVLTTKDRFRKYEVVSMDVETYIRSELYLDRYHLLNVMKTISRKSIPATPLQERTIDYFVNGYIDHCAPLPSAASQRLIYRSDDEDGQKGHLIRPRMLRKPHRSEVLACFDIHSEWILEEHRLRRRDRIVDLEIWGNFVARVKEARKQAPFWASEDRYAVKDDSTDGEESSVKPVAPNSRRPVPTKKKTKQKNMVPLRPATASRAGTSTSVVRHPHDHLYNSEFSESSTPPASPYSSDTSGRSSPVDRQILAELPLWGRSPPPLYADFKWYCPEGCGYILDLRNPTDNNLACLGPGAILYLRSKDWVLTDPKLIRLYYAIVHNHWFDHVKMKGLDAVPTKRGKHKIVRVSSKAQGKRRCTTIIKPED</sequence>
<feature type="compositionally biased region" description="Polar residues" evidence="1">
    <location>
        <begin position="360"/>
        <end position="381"/>
    </location>
</feature>
<dbReference type="EMBL" id="KL197712">
    <property type="protein sequence ID" value="KDQ61582.1"/>
    <property type="molecule type" value="Genomic_DNA"/>
</dbReference>
<dbReference type="AlphaFoldDB" id="A0A067QDL1"/>
<reference evidence="3" key="1">
    <citation type="journal article" date="2014" name="Proc. Natl. Acad. Sci. U.S.A.">
        <title>Extensive sampling of basidiomycete genomes demonstrates inadequacy of the white-rot/brown-rot paradigm for wood decay fungi.</title>
        <authorList>
            <person name="Riley R."/>
            <person name="Salamov A.A."/>
            <person name="Brown D.W."/>
            <person name="Nagy L.G."/>
            <person name="Floudas D."/>
            <person name="Held B.W."/>
            <person name="Levasseur A."/>
            <person name="Lombard V."/>
            <person name="Morin E."/>
            <person name="Otillar R."/>
            <person name="Lindquist E.A."/>
            <person name="Sun H."/>
            <person name="LaButti K.M."/>
            <person name="Schmutz J."/>
            <person name="Jabbour D."/>
            <person name="Luo H."/>
            <person name="Baker S.E."/>
            <person name="Pisabarro A.G."/>
            <person name="Walton J.D."/>
            <person name="Blanchette R.A."/>
            <person name="Henrissat B."/>
            <person name="Martin F."/>
            <person name="Cullen D."/>
            <person name="Hibbett D.S."/>
            <person name="Grigoriev I.V."/>
        </authorList>
    </citation>
    <scope>NUCLEOTIDE SEQUENCE [LARGE SCALE GENOMIC DNA]</scope>
    <source>
        <strain evidence="3">MUCL 33604</strain>
    </source>
</reference>
<accession>A0A067QDL1</accession>
<gene>
    <name evidence="2" type="ORF">JAAARDRAFT_190322</name>
</gene>
<evidence type="ECO:0000256" key="1">
    <source>
        <dbReference type="SAM" id="MobiDB-lite"/>
    </source>
</evidence>
<dbReference type="HOGENOM" id="CLU_032664_0_0_1"/>
<organism evidence="2 3">
    <name type="scientific">Jaapia argillacea MUCL 33604</name>
    <dbReference type="NCBI Taxonomy" id="933084"/>
    <lineage>
        <taxon>Eukaryota</taxon>
        <taxon>Fungi</taxon>
        <taxon>Dikarya</taxon>
        <taxon>Basidiomycota</taxon>
        <taxon>Agaricomycotina</taxon>
        <taxon>Agaricomycetes</taxon>
        <taxon>Agaricomycetidae</taxon>
        <taxon>Jaapiales</taxon>
        <taxon>Jaapiaceae</taxon>
        <taxon>Jaapia</taxon>
    </lineage>
</organism>
<dbReference type="OrthoDB" id="3226250at2759"/>
<evidence type="ECO:0000313" key="2">
    <source>
        <dbReference type="EMBL" id="KDQ61582.1"/>
    </source>
</evidence>
<dbReference type="Proteomes" id="UP000027265">
    <property type="component" value="Unassembled WGS sequence"/>
</dbReference>
<dbReference type="InParanoid" id="A0A067QDL1"/>
<proteinExistence type="predicted"/>